<organism evidence="1 2">
    <name type="scientific">Sulfurovum lithotrophicum</name>
    <dbReference type="NCBI Taxonomy" id="206403"/>
    <lineage>
        <taxon>Bacteria</taxon>
        <taxon>Pseudomonadati</taxon>
        <taxon>Campylobacterota</taxon>
        <taxon>Epsilonproteobacteria</taxon>
        <taxon>Campylobacterales</taxon>
        <taxon>Sulfurovaceae</taxon>
        <taxon>Sulfurovum</taxon>
    </lineage>
</organism>
<gene>
    <name evidence="1" type="ORF">YH65_06300</name>
</gene>
<dbReference type="OrthoDB" id="5372973at2"/>
<keyword evidence="2" id="KW-1185">Reference proteome</keyword>
<evidence type="ECO:0000313" key="1">
    <source>
        <dbReference type="EMBL" id="AKF25046.1"/>
    </source>
</evidence>
<name>A0A7U4RQS6_9BACT</name>
<dbReference type="Proteomes" id="UP000034444">
    <property type="component" value="Chromosome"/>
</dbReference>
<dbReference type="RefSeq" id="WP_046551129.1">
    <property type="nucleotide sequence ID" value="NZ_CP011308.1"/>
</dbReference>
<evidence type="ECO:0000313" key="2">
    <source>
        <dbReference type="Proteomes" id="UP000034444"/>
    </source>
</evidence>
<proteinExistence type="predicted"/>
<reference evidence="2" key="2">
    <citation type="journal article" date="2017" name="Stand. Genomic Sci.">
        <title>Complete genome sequence of the sulfur-oxidizing chemolithoautotrophic Sulfurovum lithotrophicum 42BKTT.</title>
        <authorList>
            <person name="Jeon W."/>
            <person name="Priscilla L."/>
            <person name="Park G."/>
            <person name="Lee H."/>
            <person name="Lee N."/>
            <person name="Lee D."/>
            <person name="Kwon H."/>
            <person name="Ahn I."/>
            <person name="Lee C."/>
            <person name="Lee H."/>
            <person name="Ahn J."/>
        </authorList>
    </citation>
    <scope>NUCLEOTIDE SEQUENCE [LARGE SCALE GENOMIC DNA]</scope>
    <source>
        <strain evidence="2">ATCC BAA-797 / 42BKT</strain>
    </source>
</reference>
<dbReference type="AlphaFoldDB" id="A0A7U4RQS6"/>
<reference evidence="1 2" key="1">
    <citation type="submission" date="2015-04" db="EMBL/GenBank/DDBJ databases">
        <title>Complete genome sequence of Sulfurovum lithotrophicum ATCC BAA-797T.</title>
        <authorList>
            <person name="Ahn J."/>
            <person name="Park G."/>
            <person name="Jeon W."/>
            <person name="Jang Y."/>
            <person name="Jang M."/>
            <person name="Lee H."/>
            <person name="Lee H."/>
        </authorList>
    </citation>
    <scope>NUCLEOTIDE SEQUENCE [LARGE SCALE GENOMIC DNA]</scope>
    <source>
        <strain evidence="2">ATCC BAA-797 / 42BKT</strain>
    </source>
</reference>
<sequence length="122" mass="14162">MGKIVLIFLTVLISLGAGENTTDKALQKECLHCHTEQQIPSGIIYRRYLLKYSSKTLIREKIFAYLKVPSPKTSIMPAPFFNKFLIKEVSKLDDETLHRMIDSYIKHFDIDQKIYIVPEETI</sequence>
<dbReference type="EMBL" id="CP011308">
    <property type="protein sequence ID" value="AKF25046.1"/>
    <property type="molecule type" value="Genomic_DNA"/>
</dbReference>
<dbReference type="KEGG" id="slh:YH65_06300"/>
<evidence type="ECO:0008006" key="3">
    <source>
        <dbReference type="Google" id="ProtNLM"/>
    </source>
</evidence>
<protein>
    <recommendedName>
        <fullName evidence="3">Cytochrome c domain-containing protein</fullName>
    </recommendedName>
</protein>
<accession>A0A7U4RQS6</accession>